<dbReference type="PROSITE" id="PS51762">
    <property type="entry name" value="GH16_2"/>
    <property type="match status" value="1"/>
</dbReference>
<dbReference type="Proteomes" id="UP000003146">
    <property type="component" value="Unassembled WGS sequence"/>
</dbReference>
<dbReference type="SUPFAM" id="SSF49899">
    <property type="entry name" value="Concanavalin A-like lectins/glucanases"/>
    <property type="match status" value="1"/>
</dbReference>
<reference evidence="3 4" key="1">
    <citation type="submission" date="2008-04" db="EMBL/GenBank/DDBJ databases">
        <title>Draft genome sequence of Bacteroides coprocola (DSM 17136).</title>
        <authorList>
            <person name="Sudarsanam P."/>
            <person name="Ley R."/>
            <person name="Guruge J."/>
            <person name="Turnbaugh P.J."/>
            <person name="Mahowald M."/>
            <person name="Liep D."/>
            <person name="Gordon J."/>
        </authorList>
    </citation>
    <scope>NUCLEOTIDE SEQUENCE [LARGE SCALE GENOMIC DNA]</scope>
    <source>
        <strain evidence="3 4">DSM 17136</strain>
    </source>
</reference>
<feature type="domain" description="GH16" evidence="2">
    <location>
        <begin position="1"/>
        <end position="206"/>
    </location>
</feature>
<dbReference type="PANTHER" id="PTHR10963">
    <property type="entry name" value="GLYCOSYL HYDROLASE-RELATED"/>
    <property type="match status" value="1"/>
</dbReference>
<dbReference type="EMBL" id="ABIY02000118">
    <property type="protein sequence ID" value="EDU99360.1"/>
    <property type="molecule type" value="Genomic_DNA"/>
</dbReference>
<dbReference type="STRING" id="470145.BACCOP_03457"/>
<dbReference type="Pfam" id="PF00722">
    <property type="entry name" value="Glyco_hydro_16"/>
    <property type="match status" value="1"/>
</dbReference>
<accession>B3JNE5</accession>
<dbReference type="PANTHER" id="PTHR10963:SF55">
    <property type="entry name" value="GLYCOSIDE HYDROLASE FAMILY 16 PROTEIN"/>
    <property type="match status" value="1"/>
</dbReference>
<proteinExistence type="inferred from homology"/>
<name>B3JNE5_9BACT</name>
<dbReference type="InterPro" id="IPR000757">
    <property type="entry name" value="Beta-glucanase-like"/>
</dbReference>
<dbReference type="GO" id="GO:0005975">
    <property type="term" value="P:carbohydrate metabolic process"/>
    <property type="evidence" value="ECO:0007669"/>
    <property type="project" value="InterPro"/>
</dbReference>
<organism evidence="3 4">
    <name type="scientific">Phocaeicola coprocola DSM 17136</name>
    <dbReference type="NCBI Taxonomy" id="470145"/>
    <lineage>
        <taxon>Bacteria</taxon>
        <taxon>Pseudomonadati</taxon>
        <taxon>Bacteroidota</taxon>
        <taxon>Bacteroidia</taxon>
        <taxon>Bacteroidales</taxon>
        <taxon>Bacteroidaceae</taxon>
        <taxon>Phocaeicola</taxon>
    </lineage>
</organism>
<comment type="similarity">
    <text evidence="1">Belongs to the glycosyl hydrolase 16 family.</text>
</comment>
<sequence>MRGKELEYYTNSRENVHIKSGKLIIKAIEKQKGNALCTSGRIHTQGKVSFLYGKLEIKAKCPTGKGIWPAIWMIPEKWSLPFGEIDIMEYIDCWKAKKYQINIHIETNKNGEKNRKTYPKMVEANVNQYHIYTLEWYKDKLKFFLDHKLCYEFNKEIGKPWPFNKPYYLILNVAYGAWGGTCGIDNSSFPHEMKVDWIKYYKLIEQ</sequence>
<dbReference type="CDD" id="cd08023">
    <property type="entry name" value="GH16_laminarinase_like"/>
    <property type="match status" value="1"/>
</dbReference>
<evidence type="ECO:0000313" key="4">
    <source>
        <dbReference type="Proteomes" id="UP000003146"/>
    </source>
</evidence>
<dbReference type="eggNOG" id="COG2273">
    <property type="taxonomic scope" value="Bacteria"/>
</dbReference>
<reference evidence="3 4" key="2">
    <citation type="submission" date="2008-04" db="EMBL/GenBank/DDBJ databases">
        <authorList>
            <person name="Fulton L."/>
            <person name="Clifton S."/>
            <person name="Fulton B."/>
            <person name="Xu J."/>
            <person name="Minx P."/>
            <person name="Pepin K.H."/>
            <person name="Johnson M."/>
            <person name="Thiruvilangam P."/>
            <person name="Bhonagiri V."/>
            <person name="Nash W.E."/>
            <person name="Mardis E.R."/>
            <person name="Wilson R.K."/>
        </authorList>
    </citation>
    <scope>NUCLEOTIDE SEQUENCE [LARGE SCALE GENOMIC DNA]</scope>
    <source>
        <strain evidence="3 4">DSM 17136</strain>
    </source>
</reference>
<protein>
    <submittedName>
        <fullName evidence="3">Glycosyl hydrolase family 16</fullName>
    </submittedName>
</protein>
<dbReference type="AlphaFoldDB" id="B3JNE5"/>
<dbReference type="InterPro" id="IPR050546">
    <property type="entry name" value="Glycosyl_Hydrlase_16"/>
</dbReference>
<dbReference type="RefSeq" id="WP_007570862.1">
    <property type="nucleotide sequence ID" value="NZ_DS981505.1"/>
</dbReference>
<gene>
    <name evidence="3" type="ORF">BACCOP_03457</name>
</gene>
<keyword evidence="3" id="KW-0378">Hydrolase</keyword>
<evidence type="ECO:0000313" key="3">
    <source>
        <dbReference type="EMBL" id="EDU99360.1"/>
    </source>
</evidence>
<dbReference type="InterPro" id="IPR013320">
    <property type="entry name" value="ConA-like_dom_sf"/>
</dbReference>
<evidence type="ECO:0000259" key="2">
    <source>
        <dbReference type="PROSITE" id="PS51762"/>
    </source>
</evidence>
<dbReference type="GO" id="GO:0004553">
    <property type="term" value="F:hydrolase activity, hydrolyzing O-glycosyl compounds"/>
    <property type="evidence" value="ECO:0007669"/>
    <property type="project" value="InterPro"/>
</dbReference>
<dbReference type="HOGENOM" id="CLU_019533_0_1_10"/>
<evidence type="ECO:0000256" key="1">
    <source>
        <dbReference type="ARBA" id="ARBA00006865"/>
    </source>
</evidence>
<dbReference type="Gene3D" id="2.60.120.200">
    <property type="match status" value="1"/>
</dbReference>
<comment type="caution">
    <text evidence="3">The sequence shown here is derived from an EMBL/GenBank/DDBJ whole genome shotgun (WGS) entry which is preliminary data.</text>
</comment>